<evidence type="ECO:0000256" key="3">
    <source>
        <dbReference type="ARBA" id="ARBA00022980"/>
    </source>
</evidence>
<dbReference type="PROSITE" id="PS50881">
    <property type="entry name" value="S5_DSRBD"/>
    <property type="match status" value="1"/>
</dbReference>
<evidence type="ECO:0000256" key="9">
    <source>
        <dbReference type="RuleBase" id="RU003823"/>
    </source>
</evidence>
<feature type="domain" description="S5 DRBM" evidence="10">
    <location>
        <begin position="162"/>
        <end position="226"/>
    </location>
</feature>
<dbReference type="PROSITE" id="PS00585">
    <property type="entry name" value="RIBOSOMAL_S5"/>
    <property type="match status" value="1"/>
</dbReference>
<dbReference type="GO" id="GO:0006412">
    <property type="term" value="P:translation"/>
    <property type="evidence" value="ECO:0007669"/>
    <property type="project" value="InterPro"/>
</dbReference>
<dbReference type="InterPro" id="IPR014721">
    <property type="entry name" value="Ribsml_uS5_D2-typ_fold_subgr"/>
</dbReference>
<evidence type="ECO:0000256" key="4">
    <source>
        <dbReference type="ARBA" id="ARBA00023128"/>
    </source>
</evidence>
<dbReference type="Pfam" id="PF03719">
    <property type="entry name" value="Ribosomal_S5_C"/>
    <property type="match status" value="1"/>
</dbReference>
<protein>
    <recommendedName>
        <fullName evidence="7">Small ribosomal subunit protein uS5m</fullName>
    </recommendedName>
</protein>
<keyword evidence="3 8" id="KW-0689">Ribosomal protein</keyword>
<dbReference type="GO" id="GO:0003723">
    <property type="term" value="F:RNA binding"/>
    <property type="evidence" value="ECO:0007669"/>
    <property type="project" value="InterPro"/>
</dbReference>
<dbReference type="FunFam" id="3.30.160.20:FF:000022">
    <property type="entry name" value="28S ribosomal protein S5, mitochondrial"/>
    <property type="match status" value="1"/>
</dbReference>
<dbReference type="OrthoDB" id="309483at2759"/>
<dbReference type="Gene3D" id="3.30.230.10">
    <property type="match status" value="1"/>
</dbReference>
<keyword evidence="5 8" id="KW-0687">Ribonucleoprotein</keyword>
<dbReference type="PANTHER" id="PTHR48277:SF1">
    <property type="entry name" value="MITOCHONDRIAL RIBOSOMAL PROTEIN S5"/>
    <property type="match status" value="1"/>
</dbReference>
<evidence type="ECO:0000256" key="5">
    <source>
        <dbReference type="ARBA" id="ARBA00023274"/>
    </source>
</evidence>
<dbReference type="Pfam" id="PF00333">
    <property type="entry name" value="Ribosomal_S5"/>
    <property type="match status" value="1"/>
</dbReference>
<evidence type="ECO:0000256" key="1">
    <source>
        <dbReference type="ARBA" id="ARBA00004173"/>
    </source>
</evidence>
<comment type="function">
    <text evidence="6">Component of the mitochondrial ribosome (mitoribosome), a dedicated translation machinery responsible for the synthesis of mitochondrial genome-encoded proteins, including at least some of the essential transmembrane subunits of the mitochondrial respiratory chain. The mitoribosomes are attached to the mitochondrial inner membrane and translation products are cotranslationally integrated into the membrane.</text>
</comment>
<accession>A0A4V1J2W3</accession>
<reference evidence="12" key="1">
    <citation type="journal article" date="2018" name="Nat. Microbiol.">
        <title>Leveraging single-cell genomics to expand the fungal tree of life.</title>
        <authorList>
            <person name="Ahrendt S.R."/>
            <person name="Quandt C.A."/>
            <person name="Ciobanu D."/>
            <person name="Clum A."/>
            <person name="Salamov A."/>
            <person name="Andreopoulos B."/>
            <person name="Cheng J.F."/>
            <person name="Woyke T."/>
            <person name="Pelin A."/>
            <person name="Henrissat B."/>
            <person name="Reynolds N.K."/>
            <person name="Benny G.L."/>
            <person name="Smith M.E."/>
            <person name="James T.Y."/>
            <person name="Grigoriev I.V."/>
        </authorList>
    </citation>
    <scope>NUCLEOTIDE SEQUENCE [LARGE SCALE GENOMIC DNA]</scope>
    <source>
        <strain evidence="12">Baker2002</strain>
    </source>
</reference>
<dbReference type="GO" id="GO:0003735">
    <property type="term" value="F:structural constituent of ribosome"/>
    <property type="evidence" value="ECO:0007669"/>
    <property type="project" value="UniProtKB-UniRule"/>
</dbReference>
<dbReference type="InterPro" id="IPR000851">
    <property type="entry name" value="Ribosomal_uS5"/>
</dbReference>
<dbReference type="AlphaFoldDB" id="A0A4V1J2W3"/>
<dbReference type="PANTHER" id="PTHR48277">
    <property type="entry name" value="MITOCHONDRIAL RIBOSOMAL PROTEIN S5"/>
    <property type="match status" value="1"/>
</dbReference>
<dbReference type="GO" id="GO:0005763">
    <property type="term" value="C:mitochondrial small ribosomal subunit"/>
    <property type="evidence" value="ECO:0007669"/>
    <property type="project" value="UniProtKB-ARBA"/>
</dbReference>
<evidence type="ECO:0000256" key="2">
    <source>
        <dbReference type="ARBA" id="ARBA00008945"/>
    </source>
</evidence>
<dbReference type="InterPro" id="IPR005324">
    <property type="entry name" value="Ribosomal_uS5_C"/>
</dbReference>
<dbReference type="SUPFAM" id="SSF54211">
    <property type="entry name" value="Ribosomal protein S5 domain 2-like"/>
    <property type="match status" value="1"/>
</dbReference>
<dbReference type="Gene3D" id="3.30.160.20">
    <property type="match status" value="1"/>
</dbReference>
<dbReference type="FunFam" id="3.30.230.10:FF:000041">
    <property type="entry name" value="37S ribosomal protein S5"/>
    <property type="match status" value="1"/>
</dbReference>
<sequence length="324" mass="36906">MFRTALARGACRAMLRRPLTRSAKDAAEKVENVTSHLDYLRKFYTPQLLQSIQLTESLVTPQNYLDLKKRCDSARSRVAPDINADLSRTDPEWDEPILYPNQGTNATPYPRIPQMQASDNLGMQLRFAEKESVRGPARRSKQQVYEELHKLTGMDTQYMRSLYVRPILMKRVSCQTSKGKIPNFFCITVVGDRNGMLGLGQGKSRDGMRRAIEKAHWDAIKNLKPISRYEKRTIIGEINYKFHAVKLFLKPAPPGFGLRVNHNIFEICQAAGIKDLCGKVYKSRNSMNVIKGFIEALHKQTPLEDLAAARGKKVVDLRKVYYSA</sequence>
<dbReference type="SUPFAM" id="SSF54768">
    <property type="entry name" value="dsRNA-binding domain-like"/>
    <property type="match status" value="1"/>
</dbReference>
<evidence type="ECO:0000256" key="6">
    <source>
        <dbReference type="ARBA" id="ARBA00037226"/>
    </source>
</evidence>
<dbReference type="InterPro" id="IPR020568">
    <property type="entry name" value="Ribosomal_Su5_D2-typ_SF"/>
</dbReference>
<name>A0A4V1J2W3_9ASCO</name>
<evidence type="ECO:0000256" key="7">
    <source>
        <dbReference type="ARBA" id="ARBA00039335"/>
    </source>
</evidence>
<keyword evidence="12" id="KW-1185">Reference proteome</keyword>
<dbReference type="InterPro" id="IPR013810">
    <property type="entry name" value="Ribosomal_uS5_N"/>
</dbReference>
<evidence type="ECO:0000313" key="12">
    <source>
        <dbReference type="Proteomes" id="UP000268321"/>
    </source>
</evidence>
<keyword evidence="4" id="KW-0496">Mitochondrion</keyword>
<comment type="subcellular location">
    <subcellularLocation>
        <location evidence="1">Mitochondrion</location>
    </subcellularLocation>
</comment>
<dbReference type="Proteomes" id="UP000268321">
    <property type="component" value="Unassembled WGS sequence"/>
</dbReference>
<evidence type="ECO:0000313" key="11">
    <source>
        <dbReference type="EMBL" id="RKP29959.1"/>
    </source>
</evidence>
<gene>
    <name evidence="11" type="ORF">METBISCDRAFT_17432</name>
</gene>
<comment type="similarity">
    <text evidence="2 9">Belongs to the universal ribosomal protein uS5 family.</text>
</comment>
<evidence type="ECO:0000256" key="8">
    <source>
        <dbReference type="PROSITE-ProRule" id="PRU00268"/>
    </source>
</evidence>
<organism evidence="11 12">
    <name type="scientific">Metschnikowia bicuspidata</name>
    <dbReference type="NCBI Taxonomy" id="27322"/>
    <lineage>
        <taxon>Eukaryota</taxon>
        <taxon>Fungi</taxon>
        <taxon>Dikarya</taxon>
        <taxon>Ascomycota</taxon>
        <taxon>Saccharomycotina</taxon>
        <taxon>Pichiomycetes</taxon>
        <taxon>Metschnikowiaceae</taxon>
        <taxon>Metschnikowia</taxon>
    </lineage>
</organism>
<dbReference type="EMBL" id="ML004470">
    <property type="protein sequence ID" value="RKP29959.1"/>
    <property type="molecule type" value="Genomic_DNA"/>
</dbReference>
<evidence type="ECO:0000259" key="10">
    <source>
        <dbReference type="PROSITE" id="PS50881"/>
    </source>
</evidence>
<dbReference type="InterPro" id="IPR018192">
    <property type="entry name" value="Ribosomal_uS5_N_CS"/>
</dbReference>
<proteinExistence type="inferred from homology"/>